<feature type="compositionally biased region" description="Basic residues" evidence="7">
    <location>
        <begin position="445"/>
        <end position="460"/>
    </location>
</feature>
<feature type="compositionally biased region" description="Acidic residues" evidence="7">
    <location>
        <begin position="850"/>
        <end position="862"/>
    </location>
</feature>
<dbReference type="GO" id="GO:0001222">
    <property type="term" value="F:transcription corepressor binding"/>
    <property type="evidence" value="ECO:0007669"/>
    <property type="project" value="EnsemblFungi"/>
</dbReference>
<dbReference type="EMBL" id="HE616744">
    <property type="protein sequence ID" value="CCE91444.1"/>
    <property type="molecule type" value="Genomic_DNA"/>
</dbReference>
<evidence type="ECO:0000259" key="9">
    <source>
        <dbReference type="PROSITE" id="PS50039"/>
    </source>
</evidence>
<dbReference type="InterPro" id="IPR036388">
    <property type="entry name" value="WH-like_DNA-bd_sf"/>
</dbReference>
<dbReference type="SUPFAM" id="SSF46785">
    <property type="entry name" value="Winged helix' DNA-binding domain"/>
    <property type="match status" value="1"/>
</dbReference>
<dbReference type="STRING" id="1076872.G8ZSF2"/>
<dbReference type="PANTHER" id="PTHR21712:SF29">
    <property type="entry name" value="PRE-RRNA-PROCESSING PROTEIN FHL1"/>
    <property type="match status" value="1"/>
</dbReference>
<keyword evidence="3 6" id="KW-0238">DNA-binding</keyword>
<dbReference type="Pfam" id="PF00250">
    <property type="entry name" value="Forkhead"/>
    <property type="match status" value="1"/>
</dbReference>
<feature type="compositionally biased region" description="Polar residues" evidence="7">
    <location>
        <begin position="606"/>
        <end position="616"/>
    </location>
</feature>
<feature type="region of interest" description="Disordered" evidence="7">
    <location>
        <begin position="400"/>
        <end position="460"/>
    </location>
</feature>
<dbReference type="FunCoup" id="G8ZSF2">
    <property type="interactions" value="1353"/>
</dbReference>
<dbReference type="InParanoid" id="G8ZSF2"/>
<evidence type="ECO:0000256" key="7">
    <source>
        <dbReference type="SAM" id="MobiDB-lite"/>
    </source>
</evidence>
<keyword evidence="11" id="KW-1185">Reference proteome</keyword>
<dbReference type="Gene3D" id="2.60.200.20">
    <property type="match status" value="1"/>
</dbReference>
<evidence type="ECO:0000256" key="6">
    <source>
        <dbReference type="PROSITE-ProRule" id="PRU00089"/>
    </source>
</evidence>
<feature type="compositionally biased region" description="Polar residues" evidence="7">
    <location>
        <begin position="750"/>
        <end position="759"/>
    </location>
</feature>
<evidence type="ECO:0000256" key="4">
    <source>
        <dbReference type="ARBA" id="ARBA00023163"/>
    </source>
</evidence>
<reference evidence="10 11" key="1">
    <citation type="journal article" date="2011" name="Proc. Natl. Acad. Sci. U.S.A.">
        <title>Evolutionary erosion of yeast sex chromosomes by mating-type switching accidents.</title>
        <authorList>
            <person name="Gordon J.L."/>
            <person name="Armisen D."/>
            <person name="Proux-Wera E."/>
            <person name="Oheigeartaigh S.S."/>
            <person name="Byrne K.P."/>
            <person name="Wolfe K.H."/>
        </authorList>
    </citation>
    <scope>NUCLEOTIDE SEQUENCE [LARGE SCALE GENOMIC DNA]</scope>
    <source>
        <strain evidence="11">ATCC 10662 / CBS 1146 / NBRC 0425 / NCYC 2629 / NRRL Y-866</strain>
    </source>
</reference>
<proteinExistence type="predicted"/>
<dbReference type="HOGENOM" id="CLU_003924_1_0_1"/>
<dbReference type="AlphaFoldDB" id="G8ZSF2"/>
<dbReference type="GeneID" id="11500779"/>
<feature type="region of interest" description="Disordered" evidence="7">
    <location>
        <begin position="578"/>
        <end position="616"/>
    </location>
</feature>
<dbReference type="GO" id="GO:0000978">
    <property type="term" value="F:RNA polymerase II cis-regulatory region sequence-specific DNA binding"/>
    <property type="evidence" value="ECO:0007669"/>
    <property type="project" value="EnsemblFungi"/>
</dbReference>
<feature type="compositionally biased region" description="Acidic residues" evidence="7">
    <location>
        <begin position="141"/>
        <end position="154"/>
    </location>
</feature>
<dbReference type="SUPFAM" id="SSF49879">
    <property type="entry name" value="SMAD/FHA domain"/>
    <property type="match status" value="1"/>
</dbReference>
<dbReference type="PRINTS" id="PR00053">
    <property type="entry name" value="FORKHEAD"/>
</dbReference>
<evidence type="ECO:0000256" key="2">
    <source>
        <dbReference type="ARBA" id="ARBA00023015"/>
    </source>
</evidence>
<dbReference type="PROSITE" id="PS50039">
    <property type="entry name" value="FORK_HEAD_3"/>
    <property type="match status" value="1"/>
</dbReference>
<evidence type="ECO:0000313" key="10">
    <source>
        <dbReference type="EMBL" id="CCE91444.1"/>
    </source>
</evidence>
<feature type="region of interest" description="Disordered" evidence="7">
    <location>
        <begin position="737"/>
        <end position="862"/>
    </location>
</feature>
<dbReference type="PROSITE" id="PS00658">
    <property type="entry name" value="FORK_HEAD_2"/>
    <property type="match status" value="1"/>
</dbReference>
<dbReference type="InterPro" id="IPR045178">
    <property type="entry name" value="Fhl1/FHA1"/>
</dbReference>
<comment type="subcellular location">
    <subcellularLocation>
        <location evidence="1 6">Nucleus</location>
    </subcellularLocation>
</comment>
<dbReference type="SMART" id="SM00240">
    <property type="entry name" value="FHA"/>
    <property type="match status" value="1"/>
</dbReference>
<dbReference type="OrthoDB" id="5954824at2759"/>
<dbReference type="InterPro" id="IPR000253">
    <property type="entry name" value="FHA_dom"/>
</dbReference>
<dbReference type="RefSeq" id="XP_003680655.1">
    <property type="nucleotide sequence ID" value="XM_003680607.1"/>
</dbReference>
<feature type="region of interest" description="Disordered" evidence="7">
    <location>
        <begin position="138"/>
        <end position="194"/>
    </location>
</feature>
<dbReference type="InterPro" id="IPR008984">
    <property type="entry name" value="SMAD_FHA_dom_sf"/>
</dbReference>
<dbReference type="GO" id="GO:0005730">
    <property type="term" value="C:nucleolus"/>
    <property type="evidence" value="ECO:0007669"/>
    <property type="project" value="EnsemblFungi"/>
</dbReference>
<dbReference type="PROSITE" id="PS50006">
    <property type="entry name" value="FHA_DOMAIN"/>
    <property type="match status" value="1"/>
</dbReference>
<evidence type="ECO:0000259" key="8">
    <source>
        <dbReference type="PROSITE" id="PS50006"/>
    </source>
</evidence>
<dbReference type="GO" id="GO:0000785">
    <property type="term" value="C:chromatin"/>
    <property type="evidence" value="ECO:0007669"/>
    <property type="project" value="EnsemblFungi"/>
</dbReference>
<feature type="domain" description="Fork-head" evidence="9">
    <location>
        <begin position="477"/>
        <end position="566"/>
    </location>
</feature>
<dbReference type="SMART" id="SM00339">
    <property type="entry name" value="FH"/>
    <property type="match status" value="1"/>
</dbReference>
<protein>
    <recommendedName>
        <fullName evidence="12">Pre-rRNA-processing protein FHL1</fullName>
    </recommendedName>
</protein>
<feature type="region of interest" description="Disordered" evidence="7">
    <location>
        <begin position="1"/>
        <end position="67"/>
    </location>
</feature>
<feature type="compositionally biased region" description="Basic and acidic residues" evidence="7">
    <location>
        <begin position="160"/>
        <end position="194"/>
    </location>
</feature>
<feature type="domain" description="FHA" evidence="8">
    <location>
        <begin position="317"/>
        <end position="374"/>
    </location>
</feature>
<dbReference type="GO" id="GO:0003700">
    <property type="term" value="F:DNA-binding transcription factor activity"/>
    <property type="evidence" value="ECO:0007669"/>
    <property type="project" value="InterPro"/>
</dbReference>
<name>G8ZSF2_TORDE</name>
<dbReference type="GO" id="GO:0010688">
    <property type="term" value="P:negative regulation of ribosomal protein gene transcription by RNA polymerase II"/>
    <property type="evidence" value="ECO:0007669"/>
    <property type="project" value="EnsemblFungi"/>
</dbReference>
<dbReference type="Gene3D" id="1.10.10.10">
    <property type="entry name" value="Winged helix-like DNA-binding domain superfamily/Winged helix DNA-binding domain"/>
    <property type="match status" value="1"/>
</dbReference>
<feature type="compositionally biased region" description="Basic and acidic residues" evidence="7">
    <location>
        <begin position="53"/>
        <end position="67"/>
    </location>
</feature>
<dbReference type="FunFam" id="2.60.200.20:FF:000039">
    <property type="entry name" value="Forkhead transcription factor Fkh1/2"/>
    <property type="match status" value="1"/>
</dbReference>
<evidence type="ECO:0000256" key="1">
    <source>
        <dbReference type="ARBA" id="ARBA00004123"/>
    </source>
</evidence>
<accession>G8ZSF2</accession>
<dbReference type="CDD" id="cd22701">
    <property type="entry name" value="FHA_FKH1-like"/>
    <property type="match status" value="1"/>
</dbReference>
<feature type="DNA-binding region" description="Fork-head" evidence="6">
    <location>
        <begin position="477"/>
        <end position="566"/>
    </location>
</feature>
<dbReference type="Proteomes" id="UP000005627">
    <property type="component" value="Chromosome 3"/>
</dbReference>
<dbReference type="KEGG" id="tdl:TDEL_0C05550"/>
<dbReference type="InterPro" id="IPR030456">
    <property type="entry name" value="TF_fork_head_CS_2"/>
</dbReference>
<evidence type="ECO:0000313" key="11">
    <source>
        <dbReference type="Proteomes" id="UP000005627"/>
    </source>
</evidence>
<dbReference type="Pfam" id="PF00498">
    <property type="entry name" value="FHA"/>
    <property type="match status" value="1"/>
</dbReference>
<dbReference type="GO" id="GO:0001223">
    <property type="term" value="F:transcription coactivator binding"/>
    <property type="evidence" value="ECO:0007669"/>
    <property type="project" value="EnsemblFungi"/>
</dbReference>
<evidence type="ECO:0008006" key="12">
    <source>
        <dbReference type="Google" id="ProtNLM"/>
    </source>
</evidence>
<dbReference type="CDD" id="cd00059">
    <property type="entry name" value="FH_FOX"/>
    <property type="match status" value="1"/>
</dbReference>
<keyword evidence="2" id="KW-0805">Transcription regulation</keyword>
<keyword evidence="5 6" id="KW-0539">Nucleus</keyword>
<dbReference type="PANTHER" id="PTHR21712">
    <property type="entry name" value="PRE-RRNA-PROCESSING PROTEIN FHL1"/>
    <property type="match status" value="1"/>
</dbReference>
<feature type="compositionally biased region" description="Acidic residues" evidence="7">
    <location>
        <begin position="801"/>
        <end position="841"/>
    </location>
</feature>
<sequence>MEAVESVLNEKNSLEPTHYKPGSPDVSSPNHQDDRIPSEDIEGGNIEQAAKPAEQDSNEHIIDEKSQKNVDYLVENGELKLELPDTLEHEDFSKLLEFDEKNDDDLFATHEILQHAIQEANSESHDIEHLNSDLSRQMSLNDEDDDDENNDENPDSSKLGVHEEISRPKLNDYKSHTEGHNDHEMHVKEETLSPKRTLTDIDHQKNLSAHDVLTNGDAAKNNDDEDQFNLKTEPEPTAAHILESGRFSQPKRHDSLTPVMFQQHELMSTAIQDSNRQVPKEGSKQESLSLADEQPTISAYARLDFQSFTFYVQTLHVIIGRRSENDFSHKVDVNLGPSKSISRRHAQIFYNFGTGRFEVSIIGKNGAFVDDIFVERGNTVPLRNKTKVQIGQVPFQFVLPEQENAEQPQKSPEIPEPSEDQEPVSPVKSEEQSARPSVPPVEKKQPKKPAPKKEKKPTKVPKKVYTLDEIPEEYRTKPTCSYSALLTTCIRKYSSPKGMSLSEIYAGIRELFPYYKYCPDGWQSSVRHNLSLNKSFRKVSKEGKGWLWGLDEGYIAERERLKKKQAEVAAAKAAAAQQKLEQQQQQRAKKATTPGSNDIVHRTDTIPRSNDGKQQSISQTLAANRAADKKPSADDYQRTMKYLQEQLMILTKDRKGLSKQVFASILTQALAMTINQVSQAAKSKGITGNPLTALMNKNPQHLNLILAAAVNAATSKVTNGKVKQLVDMSLITKQAIKPPPTLPVKRPTPSYNGSGNANLSHARPPEGSFDPTSLSRFFQPRQPRVATPPTPSIPRKRSLDKDDESSGSEETSSSEDDDDEDDDDSDDDQDSDDTDDDENDEVGDHKDNEEQSEETAAEGVYE</sequence>
<gene>
    <name evidence="10" type="primary">TDEL0C05550</name>
    <name evidence="10" type="ORF">TDEL_0C05550</name>
</gene>
<dbReference type="GO" id="GO:0060963">
    <property type="term" value="P:positive regulation of ribosomal protein gene transcription by RNA polymerase II"/>
    <property type="evidence" value="ECO:0007669"/>
    <property type="project" value="EnsemblFungi"/>
</dbReference>
<organism evidence="10 11">
    <name type="scientific">Torulaspora delbrueckii</name>
    <name type="common">Yeast</name>
    <name type="synonym">Candida colliculosa</name>
    <dbReference type="NCBI Taxonomy" id="4950"/>
    <lineage>
        <taxon>Eukaryota</taxon>
        <taxon>Fungi</taxon>
        <taxon>Dikarya</taxon>
        <taxon>Ascomycota</taxon>
        <taxon>Saccharomycotina</taxon>
        <taxon>Saccharomycetes</taxon>
        <taxon>Saccharomycetales</taxon>
        <taxon>Saccharomycetaceae</taxon>
        <taxon>Torulaspora</taxon>
    </lineage>
</organism>
<keyword evidence="4" id="KW-0804">Transcription</keyword>
<dbReference type="InterPro" id="IPR001766">
    <property type="entry name" value="Fork_head_dom"/>
</dbReference>
<evidence type="ECO:0000256" key="5">
    <source>
        <dbReference type="ARBA" id="ARBA00023242"/>
    </source>
</evidence>
<dbReference type="InterPro" id="IPR036390">
    <property type="entry name" value="WH_DNA-bd_sf"/>
</dbReference>
<dbReference type="eggNOG" id="KOG2294">
    <property type="taxonomic scope" value="Eukaryota"/>
</dbReference>
<evidence type="ECO:0000256" key="3">
    <source>
        <dbReference type="ARBA" id="ARBA00023125"/>
    </source>
</evidence>